<dbReference type="SUPFAM" id="SSF57701">
    <property type="entry name" value="Zn2/Cys6 DNA-binding domain"/>
    <property type="match status" value="1"/>
</dbReference>
<comment type="caution">
    <text evidence="8">The sequence shown here is derived from an EMBL/GenBank/DDBJ whole genome shotgun (WGS) entry which is preliminary data.</text>
</comment>
<feature type="domain" description="Zn(2)-C6 fungal-type" evidence="7">
    <location>
        <begin position="20"/>
        <end position="50"/>
    </location>
</feature>
<evidence type="ECO:0000256" key="3">
    <source>
        <dbReference type="ARBA" id="ARBA00023125"/>
    </source>
</evidence>
<dbReference type="Pfam" id="PF00172">
    <property type="entry name" value="Zn_clus"/>
    <property type="match status" value="1"/>
</dbReference>
<dbReference type="EMBL" id="JBFXLU010000345">
    <property type="protein sequence ID" value="KAL2829072.1"/>
    <property type="molecule type" value="Genomic_DNA"/>
</dbReference>
<organism evidence="8 9">
    <name type="scientific">Aspergillus pseudoustus</name>
    <dbReference type="NCBI Taxonomy" id="1810923"/>
    <lineage>
        <taxon>Eukaryota</taxon>
        <taxon>Fungi</taxon>
        <taxon>Dikarya</taxon>
        <taxon>Ascomycota</taxon>
        <taxon>Pezizomycotina</taxon>
        <taxon>Eurotiomycetes</taxon>
        <taxon>Eurotiomycetidae</taxon>
        <taxon>Eurotiales</taxon>
        <taxon>Aspergillaceae</taxon>
        <taxon>Aspergillus</taxon>
        <taxon>Aspergillus subgen. Nidulantes</taxon>
    </lineage>
</organism>
<dbReference type="InterPro" id="IPR001138">
    <property type="entry name" value="Zn2Cys6_DnaBD"/>
</dbReference>
<dbReference type="SMART" id="SM00066">
    <property type="entry name" value="GAL4"/>
    <property type="match status" value="1"/>
</dbReference>
<reference evidence="8 9" key="1">
    <citation type="submission" date="2024-07" db="EMBL/GenBank/DDBJ databases">
        <title>Section-level genome sequencing and comparative genomics of Aspergillus sections Usti and Cavernicolus.</title>
        <authorList>
            <consortium name="Lawrence Berkeley National Laboratory"/>
            <person name="Nybo J.L."/>
            <person name="Vesth T.C."/>
            <person name="Theobald S."/>
            <person name="Frisvad J.C."/>
            <person name="Larsen T.O."/>
            <person name="Kjaerboelling I."/>
            <person name="Rothschild-Mancinelli K."/>
            <person name="Lyhne E.K."/>
            <person name="Kogle M.E."/>
            <person name="Barry K."/>
            <person name="Clum A."/>
            <person name="Na H."/>
            <person name="Ledsgaard L."/>
            <person name="Lin J."/>
            <person name="Lipzen A."/>
            <person name="Kuo A."/>
            <person name="Riley R."/>
            <person name="Mondo S."/>
            <person name="Labutti K."/>
            <person name="Haridas S."/>
            <person name="Pangalinan J."/>
            <person name="Salamov A.A."/>
            <person name="Simmons B.A."/>
            <person name="Magnuson J.K."/>
            <person name="Chen J."/>
            <person name="Drula E."/>
            <person name="Henrissat B."/>
            <person name="Wiebenga A."/>
            <person name="Lubbers R.J."/>
            <person name="Gomes A.C."/>
            <person name="Makela M.R."/>
            <person name="Stajich J."/>
            <person name="Grigoriev I.V."/>
            <person name="Mortensen U.H."/>
            <person name="De Vries R.P."/>
            <person name="Baker S.E."/>
            <person name="Andersen M.R."/>
        </authorList>
    </citation>
    <scope>NUCLEOTIDE SEQUENCE [LARGE SCALE GENOMIC DNA]</scope>
    <source>
        <strain evidence="8 9">CBS 123904</strain>
    </source>
</reference>
<dbReference type="CDD" id="cd00067">
    <property type="entry name" value="GAL4"/>
    <property type="match status" value="1"/>
</dbReference>
<accession>A0ABR4IMS8</accession>
<feature type="region of interest" description="Disordered" evidence="6">
    <location>
        <begin position="345"/>
        <end position="370"/>
    </location>
</feature>
<evidence type="ECO:0000256" key="5">
    <source>
        <dbReference type="ARBA" id="ARBA00023242"/>
    </source>
</evidence>
<keyword evidence="4" id="KW-0804">Transcription</keyword>
<proteinExistence type="predicted"/>
<comment type="subcellular location">
    <subcellularLocation>
        <location evidence="1">Nucleus</location>
    </subcellularLocation>
</comment>
<feature type="compositionally biased region" description="Polar residues" evidence="6">
    <location>
        <begin position="356"/>
        <end position="365"/>
    </location>
</feature>
<dbReference type="Pfam" id="PF11951">
    <property type="entry name" value="Fungal_trans_2"/>
    <property type="match status" value="1"/>
</dbReference>
<dbReference type="PROSITE" id="PS00463">
    <property type="entry name" value="ZN2_CY6_FUNGAL_1"/>
    <property type="match status" value="1"/>
</dbReference>
<dbReference type="InterPro" id="IPR021858">
    <property type="entry name" value="Fun_TF"/>
</dbReference>
<dbReference type="InterPro" id="IPR036864">
    <property type="entry name" value="Zn2-C6_fun-type_DNA-bd_sf"/>
</dbReference>
<gene>
    <name evidence="8" type="ORF">BJY01DRAFT_126873</name>
</gene>
<evidence type="ECO:0000256" key="1">
    <source>
        <dbReference type="ARBA" id="ARBA00004123"/>
    </source>
</evidence>
<keyword evidence="3" id="KW-0238">DNA-binding</keyword>
<keyword evidence="5" id="KW-0539">Nucleus</keyword>
<name>A0ABR4IMS8_9EURO</name>
<dbReference type="PROSITE" id="PS50048">
    <property type="entry name" value="ZN2_CY6_FUNGAL_2"/>
    <property type="match status" value="1"/>
</dbReference>
<feature type="region of interest" description="Disordered" evidence="6">
    <location>
        <begin position="1"/>
        <end position="21"/>
    </location>
</feature>
<evidence type="ECO:0000256" key="2">
    <source>
        <dbReference type="ARBA" id="ARBA00023015"/>
    </source>
</evidence>
<dbReference type="Proteomes" id="UP001610446">
    <property type="component" value="Unassembled WGS sequence"/>
</dbReference>
<feature type="compositionally biased region" description="Basic and acidic residues" evidence="6">
    <location>
        <begin position="1"/>
        <end position="12"/>
    </location>
</feature>
<evidence type="ECO:0000259" key="7">
    <source>
        <dbReference type="PROSITE" id="PS50048"/>
    </source>
</evidence>
<keyword evidence="9" id="KW-1185">Reference proteome</keyword>
<keyword evidence="2" id="KW-0805">Transcription regulation</keyword>
<protein>
    <submittedName>
        <fullName evidence="8">Fungal-specific transcription factor domain-containing protein</fullName>
    </submittedName>
</protein>
<evidence type="ECO:0000313" key="9">
    <source>
        <dbReference type="Proteomes" id="UP001610446"/>
    </source>
</evidence>
<sequence>MTEKERMHNNDKVHRRTKTGCQPCKQRKKKCDEVHPTCSGCARNDIVCQWPSPMTASSDLPQRRQRIKRRLSRAKAPQLTPGLLGMVTVFAVPSVRILERLFSHFSEYGPLWLSIGPGGRRTSFLGHIVPIALHSPLVLNCIFAVAAADLTKYNAVERDLDIVSLEMQSKAITELSDAIGQEISRDSATQPHFGTSDELLLAVLLLCLHEAQNFSDNSRLLPHVNAAATLCWRCLQNPPTNPELREFLLALFCYFFSLAAFSHGANLSKEPAAEVFAFLLGESRCGTTNVLFLGPGERMLWTIFRVSTLATQESVSRWEDEVRRLELMGLETELEAQKILAPAPSATPHEHEAAGNDTTNTSQPPTYGDDDRARDKFVVFELYRLACILYIKRTLDPHIPLEHPDLQNLLTSFLTHLAVLPEASFVNGILGWPLVVVGLCSLDVPQQRVILARLRIIHRTWRTDIFSQNIEFLRAHWKKSRVHDATCHSGSSDHHHQDGPGSAHFTFQSLEFPTILV</sequence>
<evidence type="ECO:0000256" key="4">
    <source>
        <dbReference type="ARBA" id="ARBA00023163"/>
    </source>
</evidence>
<dbReference type="PANTHER" id="PTHR37534">
    <property type="entry name" value="TRANSCRIPTIONAL ACTIVATOR PROTEIN UGA3"/>
    <property type="match status" value="1"/>
</dbReference>
<evidence type="ECO:0000313" key="8">
    <source>
        <dbReference type="EMBL" id="KAL2829072.1"/>
    </source>
</evidence>
<dbReference type="PANTHER" id="PTHR37534:SF16">
    <property type="entry name" value="ZN(II)2CYS6 TRANSCRIPTION FACTOR (EUROFUNG)-RELATED"/>
    <property type="match status" value="1"/>
</dbReference>
<dbReference type="Gene3D" id="4.10.240.10">
    <property type="entry name" value="Zn(2)-C6 fungal-type DNA-binding domain"/>
    <property type="match status" value="1"/>
</dbReference>
<evidence type="ECO:0000256" key="6">
    <source>
        <dbReference type="SAM" id="MobiDB-lite"/>
    </source>
</evidence>